<dbReference type="WBParaSite" id="Pan_g9994.t1">
    <property type="protein sequence ID" value="Pan_g9994.t1"/>
    <property type="gene ID" value="Pan_g9994"/>
</dbReference>
<proteinExistence type="predicted"/>
<name>A0A7E4WDF5_PANRE</name>
<evidence type="ECO:0000313" key="2">
    <source>
        <dbReference type="WBParaSite" id="Pan_g9994.t1"/>
    </source>
</evidence>
<dbReference type="Proteomes" id="UP000492821">
    <property type="component" value="Unassembled WGS sequence"/>
</dbReference>
<organism evidence="1 2">
    <name type="scientific">Panagrellus redivivus</name>
    <name type="common">Microworm</name>
    <dbReference type="NCBI Taxonomy" id="6233"/>
    <lineage>
        <taxon>Eukaryota</taxon>
        <taxon>Metazoa</taxon>
        <taxon>Ecdysozoa</taxon>
        <taxon>Nematoda</taxon>
        <taxon>Chromadorea</taxon>
        <taxon>Rhabditida</taxon>
        <taxon>Tylenchina</taxon>
        <taxon>Panagrolaimomorpha</taxon>
        <taxon>Panagrolaimoidea</taxon>
        <taxon>Panagrolaimidae</taxon>
        <taxon>Panagrellus</taxon>
    </lineage>
</organism>
<accession>A0A7E4WDF5</accession>
<keyword evidence="1" id="KW-1185">Reference proteome</keyword>
<dbReference type="AlphaFoldDB" id="A0A7E4WDF5"/>
<sequence length="226" mass="25989">MPYPITNLAYGLRCRLSELSTPVERYNLQIAAGNTSTCPPKLQIVQETLESLIFGCKNGTISAYRNFDNYLNKELSIVCQDDSITICNDSVSFYRFDVQSLNSDILDHFLFNAGSLKLMHCHLSKPFYETLKMRFLKVQYLEMYGYTEDYRIDFTNLLTMFPYLQSLDAKGPLSENWISEILQVKNHSLMSLTTLKKKNLSQLCVLLFGATDAFDFVQHNHSLQNV</sequence>
<reference evidence="1" key="1">
    <citation type="journal article" date="2013" name="Genetics">
        <title>The draft genome and transcriptome of Panagrellus redivivus are shaped by the harsh demands of a free-living lifestyle.</title>
        <authorList>
            <person name="Srinivasan J."/>
            <person name="Dillman A.R."/>
            <person name="Macchietto M.G."/>
            <person name="Heikkinen L."/>
            <person name="Lakso M."/>
            <person name="Fracchia K.M."/>
            <person name="Antoshechkin I."/>
            <person name="Mortazavi A."/>
            <person name="Wong G."/>
            <person name="Sternberg P.W."/>
        </authorList>
    </citation>
    <scope>NUCLEOTIDE SEQUENCE [LARGE SCALE GENOMIC DNA]</scope>
    <source>
        <strain evidence="1">MT8872</strain>
    </source>
</reference>
<reference evidence="2" key="2">
    <citation type="submission" date="2020-10" db="UniProtKB">
        <authorList>
            <consortium name="WormBaseParasite"/>
        </authorList>
    </citation>
    <scope>IDENTIFICATION</scope>
</reference>
<protein>
    <submittedName>
        <fullName evidence="2">F-box/LRR-repeat protein</fullName>
    </submittedName>
</protein>
<evidence type="ECO:0000313" key="1">
    <source>
        <dbReference type="Proteomes" id="UP000492821"/>
    </source>
</evidence>